<gene>
    <name evidence="1" type="ORF">BDN72DRAFT_859715</name>
</gene>
<evidence type="ECO:0000313" key="2">
    <source>
        <dbReference type="Proteomes" id="UP000308600"/>
    </source>
</evidence>
<proteinExistence type="predicted"/>
<evidence type="ECO:0000313" key="1">
    <source>
        <dbReference type="EMBL" id="TFK66681.1"/>
    </source>
</evidence>
<accession>A0ACD3ALT0</accession>
<sequence>MKTCADEYHGFRIPTRLVENMKGGQTACLDRWGQVETYNQFQAICAAVEKMEKLETFMWDLVQDRVAISGTNDQLLELVARKCTLRNLQLSDETAIRGLLDSLKNPRHSIWRMPHLEALIIGYDWSFRVEHFEPFVIQEHQQTLWVLGRCK</sequence>
<keyword evidence="2" id="KW-1185">Reference proteome</keyword>
<dbReference type="EMBL" id="ML208397">
    <property type="protein sequence ID" value="TFK66681.1"/>
    <property type="molecule type" value="Genomic_DNA"/>
</dbReference>
<reference evidence="1 2" key="1">
    <citation type="journal article" date="2019" name="Nat. Ecol. Evol.">
        <title>Megaphylogeny resolves global patterns of mushroom evolution.</title>
        <authorList>
            <person name="Varga T."/>
            <person name="Krizsan K."/>
            <person name="Foldi C."/>
            <person name="Dima B."/>
            <person name="Sanchez-Garcia M."/>
            <person name="Sanchez-Ramirez S."/>
            <person name="Szollosi G.J."/>
            <person name="Szarkandi J.G."/>
            <person name="Papp V."/>
            <person name="Albert L."/>
            <person name="Andreopoulos W."/>
            <person name="Angelini C."/>
            <person name="Antonin V."/>
            <person name="Barry K.W."/>
            <person name="Bougher N.L."/>
            <person name="Buchanan P."/>
            <person name="Buyck B."/>
            <person name="Bense V."/>
            <person name="Catcheside P."/>
            <person name="Chovatia M."/>
            <person name="Cooper J."/>
            <person name="Damon W."/>
            <person name="Desjardin D."/>
            <person name="Finy P."/>
            <person name="Geml J."/>
            <person name="Haridas S."/>
            <person name="Hughes K."/>
            <person name="Justo A."/>
            <person name="Karasinski D."/>
            <person name="Kautmanova I."/>
            <person name="Kiss B."/>
            <person name="Kocsube S."/>
            <person name="Kotiranta H."/>
            <person name="LaButti K.M."/>
            <person name="Lechner B.E."/>
            <person name="Liimatainen K."/>
            <person name="Lipzen A."/>
            <person name="Lukacs Z."/>
            <person name="Mihaltcheva S."/>
            <person name="Morgado L.N."/>
            <person name="Niskanen T."/>
            <person name="Noordeloos M.E."/>
            <person name="Ohm R.A."/>
            <person name="Ortiz-Santana B."/>
            <person name="Ovrebo C."/>
            <person name="Racz N."/>
            <person name="Riley R."/>
            <person name="Savchenko A."/>
            <person name="Shiryaev A."/>
            <person name="Soop K."/>
            <person name="Spirin V."/>
            <person name="Szebenyi C."/>
            <person name="Tomsovsky M."/>
            <person name="Tulloss R.E."/>
            <person name="Uehling J."/>
            <person name="Grigoriev I.V."/>
            <person name="Vagvolgyi C."/>
            <person name="Papp T."/>
            <person name="Martin F.M."/>
            <person name="Miettinen O."/>
            <person name="Hibbett D.S."/>
            <person name="Nagy L.G."/>
        </authorList>
    </citation>
    <scope>NUCLEOTIDE SEQUENCE [LARGE SCALE GENOMIC DNA]</scope>
    <source>
        <strain evidence="1 2">NL-1719</strain>
    </source>
</reference>
<protein>
    <submittedName>
        <fullName evidence="1">Uncharacterized protein</fullName>
    </submittedName>
</protein>
<dbReference type="Proteomes" id="UP000308600">
    <property type="component" value="Unassembled WGS sequence"/>
</dbReference>
<name>A0ACD3ALT0_9AGAR</name>
<organism evidence="1 2">
    <name type="scientific">Pluteus cervinus</name>
    <dbReference type="NCBI Taxonomy" id="181527"/>
    <lineage>
        <taxon>Eukaryota</taxon>
        <taxon>Fungi</taxon>
        <taxon>Dikarya</taxon>
        <taxon>Basidiomycota</taxon>
        <taxon>Agaricomycotina</taxon>
        <taxon>Agaricomycetes</taxon>
        <taxon>Agaricomycetidae</taxon>
        <taxon>Agaricales</taxon>
        <taxon>Pluteineae</taxon>
        <taxon>Pluteaceae</taxon>
        <taxon>Pluteus</taxon>
    </lineage>
</organism>